<evidence type="ECO:0000259" key="3">
    <source>
        <dbReference type="Pfam" id="PF03959"/>
    </source>
</evidence>
<dbReference type="Proteomes" id="UP000750711">
    <property type="component" value="Unassembled WGS sequence"/>
</dbReference>
<dbReference type="AlphaFoldDB" id="A0A9P8RS40"/>
<sequence length="255" mass="28261">MKQKILLPRILCVHGGGSNAAIFHAQTRFIRHALRDHFEFVFVDAPFECDAGPGVLPAFEGCGPYFRWTALKKGEDEGAAAWKVLRRLVEGPGSERIVGLLGFSQGVRAVMGLLLRQQAALYPTARTSPMRLRFAVCAMGGEGHPLRLADMRLDEAIRIPTIHVHGTQDYILPQSKRLLKRNFDQSSVKVLTVDASHHLPKRMDENARLADMMLEAWLSGGGNEAFEGDLFARAQNNCLATTRREETQGVLIECA</sequence>
<evidence type="ECO:0000313" key="5">
    <source>
        <dbReference type="Proteomes" id="UP000750711"/>
    </source>
</evidence>
<dbReference type="InterPro" id="IPR005645">
    <property type="entry name" value="FSH-like_dom"/>
</dbReference>
<keyword evidence="5" id="KW-1185">Reference proteome</keyword>
<evidence type="ECO:0000256" key="2">
    <source>
        <dbReference type="ARBA" id="ARBA00022801"/>
    </source>
</evidence>
<dbReference type="GO" id="GO:0005737">
    <property type="term" value="C:cytoplasm"/>
    <property type="evidence" value="ECO:0007669"/>
    <property type="project" value="TreeGrafter"/>
</dbReference>
<dbReference type="PANTHER" id="PTHR48070:SF3">
    <property type="entry name" value="ESTERASE DBAE-RELATED"/>
    <property type="match status" value="1"/>
</dbReference>
<dbReference type="GO" id="GO:0005634">
    <property type="term" value="C:nucleus"/>
    <property type="evidence" value="ECO:0007669"/>
    <property type="project" value="TreeGrafter"/>
</dbReference>
<dbReference type="GO" id="GO:0016787">
    <property type="term" value="F:hydrolase activity"/>
    <property type="evidence" value="ECO:0007669"/>
    <property type="project" value="UniProtKB-KW"/>
</dbReference>
<dbReference type="EMBL" id="JAGHQM010000267">
    <property type="protein sequence ID" value="KAH0563018.1"/>
    <property type="molecule type" value="Genomic_DNA"/>
</dbReference>
<evidence type="ECO:0000256" key="1">
    <source>
        <dbReference type="ARBA" id="ARBA00005863"/>
    </source>
</evidence>
<feature type="domain" description="Serine hydrolase" evidence="3">
    <location>
        <begin position="8"/>
        <end position="204"/>
    </location>
</feature>
<keyword evidence="2" id="KW-0378">Hydrolase</keyword>
<accession>A0A9P8RS40</accession>
<dbReference type="PANTHER" id="PTHR48070">
    <property type="entry name" value="ESTERASE OVCA2"/>
    <property type="match status" value="1"/>
</dbReference>
<protein>
    <recommendedName>
        <fullName evidence="3">Serine hydrolase domain-containing protein</fullName>
    </recommendedName>
</protein>
<proteinExistence type="inferred from homology"/>
<dbReference type="InterPro" id="IPR050593">
    <property type="entry name" value="LovG"/>
</dbReference>
<evidence type="ECO:0000313" key="4">
    <source>
        <dbReference type="EMBL" id="KAH0563018.1"/>
    </source>
</evidence>
<dbReference type="SUPFAM" id="SSF53474">
    <property type="entry name" value="alpha/beta-Hydrolases"/>
    <property type="match status" value="1"/>
</dbReference>
<comment type="caution">
    <text evidence="4">The sequence shown here is derived from an EMBL/GenBank/DDBJ whole genome shotgun (WGS) entry which is preliminary data.</text>
</comment>
<name>A0A9P8RS40_9PEZI</name>
<dbReference type="GO" id="GO:0044550">
    <property type="term" value="P:secondary metabolite biosynthetic process"/>
    <property type="evidence" value="ECO:0007669"/>
    <property type="project" value="TreeGrafter"/>
</dbReference>
<dbReference type="Gene3D" id="3.40.50.1820">
    <property type="entry name" value="alpha/beta hydrolase"/>
    <property type="match status" value="1"/>
</dbReference>
<gene>
    <name evidence="4" type="ORF">GP486_002414</name>
</gene>
<reference evidence="4" key="1">
    <citation type="submission" date="2021-03" db="EMBL/GenBank/DDBJ databases">
        <title>Comparative genomics and phylogenomic investigation of the class Geoglossomycetes provide insights into ecological specialization and systematics.</title>
        <authorList>
            <person name="Melie T."/>
            <person name="Pirro S."/>
            <person name="Miller A.N."/>
            <person name="Quandt A."/>
        </authorList>
    </citation>
    <scope>NUCLEOTIDE SEQUENCE</scope>
    <source>
        <strain evidence="4">CAQ_001_2017</strain>
    </source>
</reference>
<organism evidence="4 5">
    <name type="scientific">Trichoglossum hirsutum</name>
    <dbReference type="NCBI Taxonomy" id="265104"/>
    <lineage>
        <taxon>Eukaryota</taxon>
        <taxon>Fungi</taxon>
        <taxon>Dikarya</taxon>
        <taxon>Ascomycota</taxon>
        <taxon>Pezizomycotina</taxon>
        <taxon>Geoglossomycetes</taxon>
        <taxon>Geoglossales</taxon>
        <taxon>Geoglossaceae</taxon>
        <taxon>Trichoglossum</taxon>
    </lineage>
</organism>
<dbReference type="Pfam" id="PF03959">
    <property type="entry name" value="FSH1"/>
    <property type="match status" value="1"/>
</dbReference>
<comment type="similarity">
    <text evidence="1">Belongs to the LovG family.</text>
</comment>
<dbReference type="InterPro" id="IPR029058">
    <property type="entry name" value="AB_hydrolase_fold"/>
</dbReference>